<dbReference type="PANTHER" id="PTHR13847">
    <property type="entry name" value="SARCOSINE DEHYDROGENASE-RELATED"/>
    <property type="match status" value="1"/>
</dbReference>
<dbReference type="AlphaFoldDB" id="A0A1I3I525"/>
<dbReference type="SUPFAM" id="SSF54373">
    <property type="entry name" value="FAD-linked reductases, C-terminal domain"/>
    <property type="match status" value="1"/>
</dbReference>
<dbReference type="PANTHER" id="PTHR13847:SF289">
    <property type="entry name" value="GLYCINE OXIDASE"/>
    <property type="match status" value="1"/>
</dbReference>
<accession>A0A1I3I525</accession>
<dbReference type="STRING" id="1121003.SAMN03080618_00397"/>
<dbReference type="Gene3D" id="3.50.50.60">
    <property type="entry name" value="FAD/NAD(P)-binding domain"/>
    <property type="match status" value="2"/>
</dbReference>
<evidence type="ECO:0000256" key="1">
    <source>
        <dbReference type="ARBA" id="ARBA00023002"/>
    </source>
</evidence>
<dbReference type="SUPFAM" id="SSF51905">
    <property type="entry name" value="FAD/NAD(P)-binding domain"/>
    <property type="match status" value="1"/>
</dbReference>
<dbReference type="InterPro" id="IPR036188">
    <property type="entry name" value="FAD/NAD-bd_sf"/>
</dbReference>
<dbReference type="Gene3D" id="3.30.9.10">
    <property type="entry name" value="D-Amino Acid Oxidase, subunit A, domain 2"/>
    <property type="match status" value="1"/>
</dbReference>
<dbReference type="GO" id="GO:0005737">
    <property type="term" value="C:cytoplasm"/>
    <property type="evidence" value="ECO:0007669"/>
    <property type="project" value="TreeGrafter"/>
</dbReference>
<evidence type="ECO:0000259" key="2">
    <source>
        <dbReference type="Pfam" id="PF01266"/>
    </source>
</evidence>
<dbReference type="Proteomes" id="UP000242763">
    <property type="component" value="Unassembled WGS sequence"/>
</dbReference>
<sequence length="415" mass="45343">MTGQNGHVTIIGAGIVGVSCAAFLQRQGYGVTIIDRLEPGLGTSFGNAGSVSPSAILPVAMPGMMKKLPGWLLDPLGPLTIRWSYLPFLTPWLLRFLRHASRDECVRVATAMRSLMETVFDDYNEILEGDTFRQLIRRNGCLYVYDSKEELAAAKWSLDVRRNLGAAMDEIGESEIRQLEPALNRRFQHGIFAPDNGSTIDPHLLVRAIADQVRANGGTILQAEVNDVEIGPEGPVALQTTQGRVPVDRLVLAAGAWSGKLARKLGSKVPLETQRGYHVTYAQPDIEVHRTVMWNTRSVFVNPMDCGLRIAGTVELAGLSAAPNYARADRLNEIAQELFPDLNTATKSKWMGHRPCLPDSLPVIDRSPKYSNTVFAFGHQHVGICSGGPTGRHVANLVSGRPATIDLSPFSVNRF</sequence>
<dbReference type="GO" id="GO:0016491">
    <property type="term" value="F:oxidoreductase activity"/>
    <property type="evidence" value="ECO:0007669"/>
    <property type="project" value="UniProtKB-KW"/>
</dbReference>
<evidence type="ECO:0000313" key="4">
    <source>
        <dbReference type="Proteomes" id="UP000242763"/>
    </source>
</evidence>
<keyword evidence="1" id="KW-0560">Oxidoreductase</keyword>
<gene>
    <name evidence="3" type="ORF">SAMN03080618_00397</name>
</gene>
<proteinExistence type="predicted"/>
<dbReference type="EMBL" id="FORF01000002">
    <property type="protein sequence ID" value="SFI43022.1"/>
    <property type="molecule type" value="Genomic_DNA"/>
</dbReference>
<name>A0A1I3I525_9HYPH</name>
<organism evidence="3 4">
    <name type="scientific">Aquamicrobium aerolatum DSM 21857</name>
    <dbReference type="NCBI Taxonomy" id="1121003"/>
    <lineage>
        <taxon>Bacteria</taxon>
        <taxon>Pseudomonadati</taxon>
        <taxon>Pseudomonadota</taxon>
        <taxon>Alphaproteobacteria</taxon>
        <taxon>Hyphomicrobiales</taxon>
        <taxon>Phyllobacteriaceae</taxon>
        <taxon>Aerobium</taxon>
    </lineage>
</organism>
<reference evidence="4" key="1">
    <citation type="submission" date="2016-10" db="EMBL/GenBank/DDBJ databases">
        <authorList>
            <person name="Varghese N."/>
            <person name="Submissions S."/>
        </authorList>
    </citation>
    <scope>NUCLEOTIDE SEQUENCE [LARGE SCALE GENOMIC DNA]</scope>
    <source>
        <strain evidence="4">DSM 21857</strain>
    </source>
</reference>
<protein>
    <submittedName>
        <fullName evidence="3">D-amino-acid dehydrogenase</fullName>
    </submittedName>
</protein>
<keyword evidence="4" id="KW-1185">Reference proteome</keyword>
<dbReference type="OrthoDB" id="9805337at2"/>
<dbReference type="InterPro" id="IPR006076">
    <property type="entry name" value="FAD-dep_OxRdtase"/>
</dbReference>
<feature type="domain" description="FAD dependent oxidoreductase" evidence="2">
    <location>
        <begin position="8"/>
        <end position="397"/>
    </location>
</feature>
<dbReference type="Pfam" id="PF01266">
    <property type="entry name" value="DAO"/>
    <property type="match status" value="1"/>
</dbReference>
<evidence type="ECO:0000313" key="3">
    <source>
        <dbReference type="EMBL" id="SFI43022.1"/>
    </source>
</evidence>
<dbReference type="RefSeq" id="WP_091518415.1">
    <property type="nucleotide sequence ID" value="NZ_FORF01000002.1"/>
</dbReference>